<dbReference type="Pfam" id="PF03799">
    <property type="entry name" value="FtsQ_DivIB_C"/>
    <property type="match status" value="1"/>
</dbReference>
<dbReference type="Proteomes" id="UP000523000">
    <property type="component" value="Unassembled WGS sequence"/>
</dbReference>
<keyword evidence="7" id="KW-0131">Cell cycle</keyword>
<dbReference type="InterPro" id="IPR050487">
    <property type="entry name" value="FtsQ_DivIB"/>
</dbReference>
<evidence type="ECO:0000256" key="8">
    <source>
        <dbReference type="SAM" id="Phobius"/>
    </source>
</evidence>
<comment type="caution">
    <text evidence="10">The sequence shown here is derived from an EMBL/GenBank/DDBJ whole genome shotgun (WGS) entry which is preliminary data.</text>
</comment>
<keyword evidence="5 8" id="KW-1133">Transmembrane helix</keyword>
<dbReference type="Gene3D" id="3.10.20.310">
    <property type="entry name" value="membrane protein fhac"/>
    <property type="match status" value="1"/>
</dbReference>
<dbReference type="PANTHER" id="PTHR37820:SF1">
    <property type="entry name" value="CELL DIVISION PROTEIN FTSQ"/>
    <property type="match status" value="1"/>
</dbReference>
<evidence type="ECO:0000256" key="1">
    <source>
        <dbReference type="ARBA" id="ARBA00004370"/>
    </source>
</evidence>
<feature type="transmembrane region" description="Helical" evidence="8">
    <location>
        <begin position="28"/>
        <end position="53"/>
    </location>
</feature>
<dbReference type="InterPro" id="IPR005548">
    <property type="entry name" value="Cell_div_FtsQ/DivIB_C"/>
</dbReference>
<dbReference type="InterPro" id="IPR013685">
    <property type="entry name" value="POTRA_FtsQ_type"/>
</dbReference>
<dbReference type="PANTHER" id="PTHR37820">
    <property type="entry name" value="CELL DIVISION PROTEIN DIVIB"/>
    <property type="match status" value="1"/>
</dbReference>
<gene>
    <name evidence="10" type="ORF">E9229_002881</name>
</gene>
<evidence type="ECO:0000313" key="10">
    <source>
        <dbReference type="EMBL" id="MBB2996634.1"/>
    </source>
</evidence>
<dbReference type="Pfam" id="PF08478">
    <property type="entry name" value="POTRA_1"/>
    <property type="match status" value="1"/>
</dbReference>
<evidence type="ECO:0000259" key="9">
    <source>
        <dbReference type="PROSITE" id="PS51779"/>
    </source>
</evidence>
<keyword evidence="6 8" id="KW-0472">Membrane</keyword>
<evidence type="ECO:0000256" key="7">
    <source>
        <dbReference type="ARBA" id="ARBA00023306"/>
    </source>
</evidence>
<reference evidence="10 11" key="1">
    <citation type="submission" date="2020-08" db="EMBL/GenBank/DDBJ databases">
        <title>Sequencing the genomes of 1000 actinobacteria strains.</title>
        <authorList>
            <person name="Klenk H.-P."/>
        </authorList>
    </citation>
    <scope>NUCLEOTIDE SEQUENCE [LARGE SCALE GENOMIC DNA]</scope>
    <source>
        <strain evidence="10 11">DSM 22826</strain>
    </source>
</reference>
<keyword evidence="11" id="KW-1185">Reference proteome</keyword>
<evidence type="ECO:0000256" key="4">
    <source>
        <dbReference type="ARBA" id="ARBA00022692"/>
    </source>
</evidence>
<comment type="subcellular location">
    <subcellularLocation>
        <location evidence="1">Membrane</location>
    </subcellularLocation>
</comment>
<dbReference type="AlphaFoldDB" id="A0A839QPD4"/>
<dbReference type="GO" id="GO:0051301">
    <property type="term" value="P:cell division"/>
    <property type="evidence" value="ECO:0007669"/>
    <property type="project" value="UniProtKB-KW"/>
</dbReference>
<name>A0A839QPD4_9MICC</name>
<accession>A0A839QPD4</accession>
<keyword evidence="2" id="KW-1003">Cell membrane</keyword>
<organism evidence="10 11">
    <name type="scientific">Paeniglutamicibacter cryotolerans</name>
    <dbReference type="NCBI Taxonomy" id="670079"/>
    <lineage>
        <taxon>Bacteria</taxon>
        <taxon>Bacillati</taxon>
        <taxon>Actinomycetota</taxon>
        <taxon>Actinomycetes</taxon>
        <taxon>Micrococcales</taxon>
        <taxon>Micrococcaceae</taxon>
        <taxon>Paeniglutamicibacter</taxon>
    </lineage>
</organism>
<proteinExistence type="predicted"/>
<protein>
    <submittedName>
        <fullName evidence="10">Cell division protein FtsQ</fullName>
    </submittedName>
</protein>
<sequence length="250" mass="26407">MSTHEAGPGNVLELTRHPVRRSRVGRRWIIIGSSVLAVIVALILVLTFSPILAIKSVEVQGNSLVTEDAVQSALAPLLGVPLSQVGSGRVLGLLQGEPAVADVVIQAEAPGTLHVQIVEHEPVAVLQDGKAFSLVDADGRVLVPLPKRDAVRLPVIKGNGVTADPKVFAAVTKVLSELPAGLLSRVDHASAESRDFVELKLTNGRSVIWGDGSRGRDKSLVLEALLGVKDKATEPVKVYDVSSPDHPVTR</sequence>
<evidence type="ECO:0000256" key="5">
    <source>
        <dbReference type="ARBA" id="ARBA00022989"/>
    </source>
</evidence>
<dbReference type="InterPro" id="IPR034746">
    <property type="entry name" value="POTRA"/>
</dbReference>
<evidence type="ECO:0000256" key="2">
    <source>
        <dbReference type="ARBA" id="ARBA00022475"/>
    </source>
</evidence>
<dbReference type="GO" id="GO:0005886">
    <property type="term" value="C:plasma membrane"/>
    <property type="evidence" value="ECO:0007669"/>
    <property type="project" value="TreeGrafter"/>
</dbReference>
<dbReference type="RefSeq" id="WP_183512195.1">
    <property type="nucleotide sequence ID" value="NZ_BAABGK010000033.1"/>
</dbReference>
<evidence type="ECO:0000256" key="6">
    <source>
        <dbReference type="ARBA" id="ARBA00023136"/>
    </source>
</evidence>
<evidence type="ECO:0000313" key="11">
    <source>
        <dbReference type="Proteomes" id="UP000523000"/>
    </source>
</evidence>
<feature type="domain" description="POTRA" evidence="9">
    <location>
        <begin position="52"/>
        <end position="120"/>
    </location>
</feature>
<evidence type="ECO:0000256" key="3">
    <source>
        <dbReference type="ARBA" id="ARBA00022618"/>
    </source>
</evidence>
<dbReference type="PROSITE" id="PS51779">
    <property type="entry name" value="POTRA"/>
    <property type="match status" value="1"/>
</dbReference>
<dbReference type="EMBL" id="JACHVS010000002">
    <property type="protein sequence ID" value="MBB2996634.1"/>
    <property type="molecule type" value="Genomic_DNA"/>
</dbReference>
<keyword evidence="3 10" id="KW-0132">Cell division</keyword>
<keyword evidence="4 8" id="KW-0812">Transmembrane</keyword>